<dbReference type="GO" id="GO:0003857">
    <property type="term" value="F:(3S)-3-hydroxyacyl-CoA dehydrogenase (NAD+) activity"/>
    <property type="evidence" value="ECO:0007669"/>
    <property type="project" value="UniProtKB-EC"/>
</dbReference>
<name>A0A814WG95_9BILA</name>
<dbReference type="FunFam" id="3.40.50.720:FF:000009">
    <property type="entry name" value="Fatty oxidation complex, alpha subunit"/>
    <property type="match status" value="1"/>
</dbReference>
<dbReference type="GO" id="GO:0006635">
    <property type="term" value="P:fatty acid beta-oxidation"/>
    <property type="evidence" value="ECO:0007669"/>
    <property type="project" value="TreeGrafter"/>
</dbReference>
<evidence type="ECO:0000256" key="3">
    <source>
        <dbReference type="ARBA" id="ARBA00023002"/>
    </source>
</evidence>
<dbReference type="GO" id="GO:0070403">
    <property type="term" value="F:NAD+ binding"/>
    <property type="evidence" value="ECO:0007669"/>
    <property type="project" value="InterPro"/>
</dbReference>
<keyword evidence="4" id="KW-0520">NAD</keyword>
<accession>A0A814WG95</accession>
<dbReference type="CDD" id="cd00022">
    <property type="entry name" value="BIR"/>
    <property type="match status" value="3"/>
</dbReference>
<dbReference type="Gene3D" id="1.10.1170.10">
    <property type="entry name" value="Inhibitor Of Apoptosis Protein (2mihbC-IAP-1), Chain A"/>
    <property type="match status" value="6"/>
</dbReference>
<evidence type="ECO:0000259" key="8">
    <source>
        <dbReference type="Pfam" id="PF00725"/>
    </source>
</evidence>
<organism evidence="11 12">
    <name type="scientific">Adineta steineri</name>
    <dbReference type="NCBI Taxonomy" id="433720"/>
    <lineage>
        <taxon>Eukaryota</taxon>
        <taxon>Metazoa</taxon>
        <taxon>Spiralia</taxon>
        <taxon>Gnathifera</taxon>
        <taxon>Rotifera</taxon>
        <taxon>Eurotatoria</taxon>
        <taxon>Bdelloidea</taxon>
        <taxon>Adinetida</taxon>
        <taxon>Adinetidae</taxon>
        <taxon>Adineta</taxon>
    </lineage>
</organism>
<dbReference type="Gene3D" id="1.10.1040.10">
    <property type="entry name" value="N-(1-d-carboxylethyl)-l-norvaline Dehydrogenase, domain 2"/>
    <property type="match status" value="1"/>
</dbReference>
<dbReference type="Proteomes" id="UP000663832">
    <property type="component" value="Unassembled WGS sequence"/>
</dbReference>
<dbReference type="EMBL" id="CAJNOI010000050">
    <property type="protein sequence ID" value="CAF0942696.1"/>
    <property type="molecule type" value="Genomic_DNA"/>
</dbReference>
<evidence type="ECO:0000256" key="7">
    <source>
        <dbReference type="SAM" id="MobiDB-lite"/>
    </source>
</evidence>
<evidence type="ECO:0000256" key="4">
    <source>
        <dbReference type="ARBA" id="ARBA00023027"/>
    </source>
</evidence>
<dbReference type="InterPro" id="IPR006176">
    <property type="entry name" value="3-OHacyl-CoA_DH_NAD-bd"/>
</dbReference>
<gene>
    <name evidence="10" type="ORF">BJG266_LOCUS12740</name>
    <name evidence="11" type="ORF">QVE165_LOCUS25961</name>
</gene>
<feature type="domain" description="3-hydroxyacyl-CoA dehydrogenase NAD binding" evidence="9">
    <location>
        <begin position="997"/>
        <end position="1167"/>
    </location>
</feature>
<evidence type="ECO:0000313" key="12">
    <source>
        <dbReference type="Proteomes" id="UP000663832"/>
    </source>
</evidence>
<feature type="compositionally biased region" description="Low complexity" evidence="7">
    <location>
        <begin position="544"/>
        <end position="553"/>
    </location>
</feature>
<dbReference type="InterPro" id="IPR052242">
    <property type="entry name" value="Mito_3-hydroxyacyl-CoA_DH"/>
</dbReference>
<dbReference type="InterPro" id="IPR006108">
    <property type="entry name" value="3HC_DH_C"/>
</dbReference>
<comment type="subcellular location">
    <subcellularLocation>
        <location evidence="1">Mitochondrion matrix</location>
    </subcellularLocation>
</comment>
<dbReference type="PANTHER" id="PTHR43561">
    <property type="match status" value="1"/>
</dbReference>
<reference evidence="11" key="1">
    <citation type="submission" date="2021-02" db="EMBL/GenBank/DDBJ databases">
        <authorList>
            <person name="Nowell W R."/>
        </authorList>
    </citation>
    <scope>NUCLEOTIDE SEQUENCE</scope>
</reference>
<dbReference type="Gene3D" id="3.40.50.720">
    <property type="entry name" value="NAD(P)-binding Rossmann-like Domain"/>
    <property type="match status" value="1"/>
</dbReference>
<proteinExistence type="predicted"/>
<dbReference type="PROSITE" id="PS50143">
    <property type="entry name" value="BIR_REPEAT_2"/>
    <property type="match status" value="7"/>
</dbReference>
<evidence type="ECO:0000256" key="5">
    <source>
        <dbReference type="ARBA" id="ARBA00023128"/>
    </source>
</evidence>
<keyword evidence="12" id="KW-1185">Reference proteome</keyword>
<evidence type="ECO:0000256" key="2">
    <source>
        <dbReference type="ARBA" id="ARBA00005005"/>
    </source>
</evidence>
<dbReference type="SUPFAM" id="SSF48179">
    <property type="entry name" value="6-phosphogluconate dehydrogenase C-terminal domain-like"/>
    <property type="match status" value="1"/>
</dbReference>
<dbReference type="InterPro" id="IPR008927">
    <property type="entry name" value="6-PGluconate_DH-like_C_sf"/>
</dbReference>
<comment type="catalytic activity">
    <reaction evidence="6">
        <text>a (3S)-3-hydroxyacyl-CoA + NAD(+) = a 3-oxoacyl-CoA + NADH + H(+)</text>
        <dbReference type="Rhea" id="RHEA:22432"/>
        <dbReference type="ChEBI" id="CHEBI:15378"/>
        <dbReference type="ChEBI" id="CHEBI:57318"/>
        <dbReference type="ChEBI" id="CHEBI:57540"/>
        <dbReference type="ChEBI" id="CHEBI:57945"/>
        <dbReference type="ChEBI" id="CHEBI:90726"/>
        <dbReference type="EC" id="1.1.1.35"/>
    </reaction>
</comment>
<keyword evidence="5" id="KW-0496">Mitochondrion</keyword>
<dbReference type="Pfam" id="PF02737">
    <property type="entry name" value="3HCDH_N"/>
    <property type="match status" value="1"/>
</dbReference>
<comment type="caution">
    <text evidence="11">The sequence shown here is derived from an EMBL/GenBank/DDBJ whole genome shotgun (WGS) entry which is preliminary data.</text>
</comment>
<feature type="compositionally biased region" description="Acidic residues" evidence="7">
    <location>
        <begin position="569"/>
        <end position="578"/>
    </location>
</feature>
<dbReference type="Pfam" id="PF00725">
    <property type="entry name" value="3HCDH"/>
    <property type="match status" value="1"/>
</dbReference>
<evidence type="ECO:0000313" key="10">
    <source>
        <dbReference type="EMBL" id="CAF0942696.1"/>
    </source>
</evidence>
<feature type="region of interest" description="Disordered" evidence="7">
    <location>
        <begin position="544"/>
        <end position="578"/>
    </location>
</feature>
<dbReference type="EMBL" id="CAJNOM010000190">
    <property type="protein sequence ID" value="CAF1203646.1"/>
    <property type="molecule type" value="Genomic_DNA"/>
</dbReference>
<evidence type="ECO:0000259" key="9">
    <source>
        <dbReference type="Pfam" id="PF02737"/>
    </source>
</evidence>
<sequence>MALMIDHIAASEKYRFETFSTLLNLPLTTLRQLALAGFIYQNSECACLQCGITIHLNDLDENHAYPSNYFRKLHREKISYLGKRCGFLLCESGTNIDDLHPLLPSEQEKKLEWDDAEEPDFNDYTTRLATFHSWPYLQQNENTFVTPSTMAKHGFYYSGINDGVTCFYCGNTLIDWSETIHSSNESIVQLEHARFFPCCFINYTAGGKFVANSGYFHVVSDQERRSRNPMTSKIVEISNKPQSIDQCLLTFENWPDCAPISPKDLASTGFYYLGSELRVKCYMCDLEVDDWHHGMTALGTHSRRQNNCEIIRAILSTKTSDIQCVNEKWRLQTLSELSFGTNCDQRLCRELAACGFYRFKNTNNIRCAYCGVLIQPKSNTSIMFQHRYLAKQLKKSSILDCLIVRAQCPANIVIPDRERFPEYPDYQSVFDRIKSFESYKERYKVLEDFINERANAGFFLDTMKRMRCFQCGNSLLINDKKLYDKYTDYDIAKLHAHFYPTCEWVKEILGCKYIAQVLLDRTKSNEFEHQQSYHTQVSSASSHVTSNSFSTTSGSMDRRSSNELNISDYSEESDDEGYETVATPFRANYSDFISPIQSPSPTALSHESPTLSIAEVCTDMIPTNNHNQMTSPIMIHQINPFQQFALQSKSPPVDIARNDITPVDPHAYFAYESNRLASFKKLNRGTFAQVNIEELAYAGFYLNSEGTMLKCPWCVIELTEQKFEKILFRRPTIPRSPLNDELWTAMRVHRHAIGQHTDKTLSWCPWVRRELGGIYPNVILNQSHMRYPEYPTYSTIEKRIKSFESNWIYPSGSRLSNAMMADAGFIYLGEGKVCCYYCGNRLHNFEPLDCPFEEHVVFHPLCDYMIQKRGLSYIERVLKESPRIPHARQKYEINGTQKIKSIFFAKTGRTNSKNKRLPVKRINLRSSTMTNHNILKSTTDNSDINENSCYLCCENIATYSYDPCQHCPMCGECFAKLTKEHHEQCIICLQQATIHSRVAATSNYQVILVDQKQEFLDKSLNIIETSLKRIIKKKFEKDQANGEKYLADVQKRIKTSLNVNDAVKSTDIVIEAIVENLETKQKLFKQIDQSAPKHTIFTSNTSSLPITEIAKDVQRQDKFGGLHFFNPVPVMKLLEVIRTSSTSDETFQIMLAFGKALGKTTVSCKDTPGFIVNRLLGPYQAAAIRMIERGDATPEDIDTAMKLGAGYPMGPIELLDYVGLDTWKFVSDGWHKRFPNDPEFQPSELVNKLVSEGKLGRKTGEGFYKYSK</sequence>
<dbReference type="OrthoDB" id="4034597at2759"/>
<feature type="domain" description="3-hydroxyacyl-CoA dehydrogenase C-terminal" evidence="8">
    <location>
        <begin position="1169"/>
        <end position="1266"/>
    </location>
</feature>
<dbReference type="SUPFAM" id="SSF57924">
    <property type="entry name" value="Inhibitor of apoptosis (IAP) repeat"/>
    <property type="match status" value="7"/>
</dbReference>
<keyword evidence="3" id="KW-0560">Oxidoreductase</keyword>
<dbReference type="Proteomes" id="UP000663877">
    <property type="component" value="Unassembled WGS sequence"/>
</dbReference>
<dbReference type="SUPFAM" id="SSF51735">
    <property type="entry name" value="NAD(P)-binding Rossmann-fold domains"/>
    <property type="match status" value="1"/>
</dbReference>
<dbReference type="Pfam" id="PF00653">
    <property type="entry name" value="BIR"/>
    <property type="match status" value="3"/>
</dbReference>
<dbReference type="InterPro" id="IPR013328">
    <property type="entry name" value="6PGD_dom2"/>
</dbReference>
<dbReference type="GO" id="GO:0005759">
    <property type="term" value="C:mitochondrial matrix"/>
    <property type="evidence" value="ECO:0007669"/>
    <property type="project" value="UniProtKB-SubCell"/>
</dbReference>
<dbReference type="PANTHER" id="PTHR43561:SF3">
    <property type="entry name" value="HYDROXYACYL-COENZYME A DEHYDROGENASE, MITOCHONDRIAL"/>
    <property type="match status" value="1"/>
</dbReference>
<evidence type="ECO:0000256" key="6">
    <source>
        <dbReference type="ARBA" id="ARBA00049556"/>
    </source>
</evidence>
<protein>
    <submittedName>
        <fullName evidence="11">Uncharacterized protein</fullName>
    </submittedName>
</protein>
<comment type="pathway">
    <text evidence="2">Lipid metabolism; fatty acid beta-oxidation.</text>
</comment>
<dbReference type="InterPro" id="IPR036291">
    <property type="entry name" value="NAD(P)-bd_dom_sf"/>
</dbReference>
<dbReference type="AlphaFoldDB" id="A0A814WG95"/>
<evidence type="ECO:0000256" key="1">
    <source>
        <dbReference type="ARBA" id="ARBA00004305"/>
    </source>
</evidence>
<dbReference type="InterPro" id="IPR001370">
    <property type="entry name" value="BIR_rpt"/>
</dbReference>
<evidence type="ECO:0000313" key="11">
    <source>
        <dbReference type="EMBL" id="CAF1203646.1"/>
    </source>
</evidence>
<dbReference type="SMART" id="SM00238">
    <property type="entry name" value="BIR"/>
    <property type="match status" value="4"/>
</dbReference>